<dbReference type="Proteomes" id="UP000095286">
    <property type="component" value="Unplaced"/>
</dbReference>
<evidence type="ECO:0000313" key="1">
    <source>
        <dbReference type="Proteomes" id="UP000095286"/>
    </source>
</evidence>
<proteinExistence type="predicted"/>
<protein>
    <submittedName>
        <fullName evidence="2">Utp12 domain-containing protein</fullName>
    </submittedName>
</protein>
<name>A0AC35UEX3_9BILA</name>
<evidence type="ECO:0000313" key="2">
    <source>
        <dbReference type="WBParaSite" id="RSKR_0001113800.1"/>
    </source>
</evidence>
<organism evidence="1 2">
    <name type="scientific">Rhabditophanes sp. KR3021</name>
    <dbReference type="NCBI Taxonomy" id="114890"/>
    <lineage>
        <taxon>Eukaryota</taxon>
        <taxon>Metazoa</taxon>
        <taxon>Ecdysozoa</taxon>
        <taxon>Nematoda</taxon>
        <taxon>Chromadorea</taxon>
        <taxon>Rhabditida</taxon>
        <taxon>Tylenchina</taxon>
        <taxon>Panagrolaimomorpha</taxon>
        <taxon>Strongyloidoidea</taxon>
        <taxon>Alloionematidae</taxon>
        <taxon>Rhabditophanes</taxon>
    </lineage>
</organism>
<accession>A0AC35UEX3</accession>
<dbReference type="WBParaSite" id="RSKR_0001113800.1">
    <property type="protein sequence ID" value="RSKR_0001113800.1"/>
    <property type="gene ID" value="RSKR_0001113800"/>
</dbReference>
<reference evidence="2" key="1">
    <citation type="submission" date="2016-11" db="UniProtKB">
        <authorList>
            <consortium name="WormBaseParasite"/>
        </authorList>
    </citation>
    <scope>IDENTIFICATION</scope>
    <source>
        <strain evidence="2">KR3021</strain>
    </source>
</reference>
<sequence length="329" mass="36091">MGEFNGPARKGRGADRGSSRGGSKSAGRGSAEKVNKKQYEGKKLLNGTCNGFKSKDNTVIDFTSHNEEFSSEDSVSSPIQVDATTSGGSKKVLPVQASISQATNLLASESVNAISCAVSLTQSLLSGDSAKIDAILYSKMPQKEIKDTVKDLPTTNVIRLLKYIEDKLRSTSGLQVEYLVRWSGLIISHHMSYLMTITSLDQELGSFLEWIRSRVSQMETIFILNGKLRLICEQIEKRSNVASFATQAPANIFQYDESDDDFEEALNLANEIKEAEVDDGWWDEDEEIAEKMVSSEVSKKAKSNKRKAEAVESTSDGEGNVSVDSDMEE</sequence>